<sequence length="179" mass="19370">MRAAVLALLLPYCLGGVALAVDVDPDDFRYRIDMQQKSAATFYVSGEIHGYGPLELMVDTGSGYMTINEETLAVLQHRNAARYVKQLRGVLADGSELTVPVYAIARMRIGTQCWLEDVEAAVFPGSARQILGLSALRRAAPFIFSVDPPALLLSRCATRDEVAGETPSEPLQQAADRAG</sequence>
<dbReference type="SUPFAM" id="SSF50630">
    <property type="entry name" value="Acid proteases"/>
    <property type="match status" value="1"/>
</dbReference>
<reference evidence="2 3" key="1">
    <citation type="journal article" date="2020" name="Microorganisms">
        <title>Osmotic Adaptation and Compatible Solute Biosynthesis of Phototrophic Bacteria as Revealed from Genome Analyses.</title>
        <authorList>
            <person name="Imhoff J.F."/>
            <person name="Rahn T."/>
            <person name="Kunzel S."/>
            <person name="Keller A."/>
            <person name="Neulinger S.C."/>
        </authorList>
    </citation>
    <scope>NUCLEOTIDE SEQUENCE [LARGE SCALE GENOMIC DNA]</scope>
    <source>
        <strain evidence="2 3">DSM 6210</strain>
    </source>
</reference>
<name>A0ABS1CKW8_9GAMM</name>
<keyword evidence="1" id="KW-0732">Signal</keyword>
<feature type="signal peptide" evidence="1">
    <location>
        <begin position="1"/>
        <end position="20"/>
    </location>
</feature>
<evidence type="ECO:0000256" key="1">
    <source>
        <dbReference type="SAM" id="SignalP"/>
    </source>
</evidence>
<dbReference type="Proteomes" id="UP000748752">
    <property type="component" value="Unassembled WGS sequence"/>
</dbReference>
<dbReference type="InterPro" id="IPR021109">
    <property type="entry name" value="Peptidase_aspartic_dom_sf"/>
</dbReference>
<comment type="caution">
    <text evidence="2">The sequence shown here is derived from an EMBL/GenBank/DDBJ whole genome shotgun (WGS) entry which is preliminary data.</text>
</comment>
<dbReference type="InterPro" id="IPR034122">
    <property type="entry name" value="Retropepsin-like_bacterial"/>
</dbReference>
<feature type="chain" id="PRO_5046267348" description="Clan AA aspartic protease" evidence="1">
    <location>
        <begin position="21"/>
        <end position="179"/>
    </location>
</feature>
<evidence type="ECO:0000313" key="3">
    <source>
        <dbReference type="Proteomes" id="UP000748752"/>
    </source>
</evidence>
<dbReference type="Gene3D" id="2.40.70.10">
    <property type="entry name" value="Acid Proteases"/>
    <property type="match status" value="1"/>
</dbReference>
<evidence type="ECO:0008006" key="4">
    <source>
        <dbReference type="Google" id="ProtNLM"/>
    </source>
</evidence>
<dbReference type="Pfam" id="PF13975">
    <property type="entry name" value="gag-asp_proteas"/>
    <property type="match status" value="1"/>
</dbReference>
<organism evidence="2 3">
    <name type="scientific">Thiohalocapsa halophila</name>
    <dbReference type="NCBI Taxonomy" id="69359"/>
    <lineage>
        <taxon>Bacteria</taxon>
        <taxon>Pseudomonadati</taxon>
        <taxon>Pseudomonadota</taxon>
        <taxon>Gammaproteobacteria</taxon>
        <taxon>Chromatiales</taxon>
        <taxon>Chromatiaceae</taxon>
        <taxon>Thiohalocapsa</taxon>
    </lineage>
</organism>
<dbReference type="CDD" id="cd05483">
    <property type="entry name" value="retropepsin_like_bacteria"/>
    <property type="match status" value="1"/>
</dbReference>
<accession>A0ABS1CKW8</accession>
<dbReference type="RefSeq" id="WP_200240269.1">
    <property type="nucleotide sequence ID" value="NZ_NRRV01000052.1"/>
</dbReference>
<proteinExistence type="predicted"/>
<evidence type="ECO:0000313" key="2">
    <source>
        <dbReference type="EMBL" id="MBK1632581.1"/>
    </source>
</evidence>
<keyword evidence="3" id="KW-1185">Reference proteome</keyword>
<dbReference type="EMBL" id="NRRV01000052">
    <property type="protein sequence ID" value="MBK1632581.1"/>
    <property type="molecule type" value="Genomic_DNA"/>
</dbReference>
<protein>
    <recommendedName>
        <fullName evidence="4">Clan AA aspartic protease</fullName>
    </recommendedName>
</protein>
<gene>
    <name evidence="2" type="ORF">CKO31_17900</name>
</gene>